<keyword evidence="2 5" id="KW-0808">Transferase</keyword>
<proteinExistence type="inferred from homology"/>
<evidence type="ECO:0000256" key="3">
    <source>
        <dbReference type="ARBA" id="ARBA00022688"/>
    </source>
</evidence>
<reference evidence="7" key="1">
    <citation type="journal article" date="2017" name="Proc. Natl. Acad. Sci. U.S.A.">
        <title>Simulation of Deepwater Horizon oil plume reveals substrate specialization within a complex community of hydrocarbon degraders.</title>
        <authorList>
            <person name="Hu P."/>
            <person name="Dubinsky E.A."/>
            <person name="Probst A.J."/>
            <person name="Wang J."/>
            <person name="Sieber C.M.K."/>
            <person name="Tom L.M."/>
            <person name="Gardinali P."/>
            <person name="Banfield J.F."/>
            <person name="Atlas R.M."/>
            <person name="Andersen G.L."/>
        </authorList>
    </citation>
    <scope>NUCLEOTIDE SEQUENCE [LARGE SCALE GENOMIC DNA]</scope>
</reference>
<comment type="similarity">
    <text evidence="5">Belongs to the methyltransferase superfamily. UbiG/COQ3 family.</text>
</comment>
<comment type="caution">
    <text evidence="6">The sequence shown here is derived from an EMBL/GenBank/DDBJ whole genome shotgun (WGS) entry which is preliminary data.</text>
</comment>
<dbReference type="InterPro" id="IPR029063">
    <property type="entry name" value="SAM-dependent_MTases_sf"/>
</dbReference>
<evidence type="ECO:0000313" key="7">
    <source>
        <dbReference type="Proteomes" id="UP000243053"/>
    </source>
</evidence>
<dbReference type="GO" id="GO:0061542">
    <property type="term" value="F:3-demethylubiquinol 3-O-methyltransferase activity"/>
    <property type="evidence" value="ECO:0007669"/>
    <property type="project" value="UniProtKB-UniRule"/>
</dbReference>
<evidence type="ECO:0000313" key="6">
    <source>
        <dbReference type="EMBL" id="OUR77944.1"/>
    </source>
</evidence>
<dbReference type="GO" id="GO:0102208">
    <property type="term" value="F:2-polyprenyl-6-hydroxyphenol methylase activity"/>
    <property type="evidence" value="ECO:0007669"/>
    <property type="project" value="UniProtKB-EC"/>
</dbReference>
<sequence length="246" mass="26966">MSSQPLNVNEDEIAKFEQVASQWWDLTGDFKPLHQINPLRVQFISQHLALQTKDIDSKNGFYDAQIIDVGCGGGILSESLAKLGANVTGIDMGTEPLNVAKLHALETGLAINYQKITAEEKAQQNPGDFDVVTCMEMLEHVPDPASVIQACSTLVKSGGLIFFSTLNKSIKAYLLAILAAEKVLKIVPDGTHDHDKFIRPSQLIGWAEEHGLKCIDASGIHYNPITGNHKLNDSLDVNYILCCRKL</sequence>
<feature type="binding site" evidence="5">
    <location>
        <position position="91"/>
    </location>
    <ligand>
        <name>S-adenosyl-L-methionine</name>
        <dbReference type="ChEBI" id="CHEBI:59789"/>
    </ligand>
</feature>
<comment type="function">
    <text evidence="5">O-methyltransferase that catalyzes the 2 O-methylation steps in the ubiquinone biosynthetic pathway.</text>
</comment>
<keyword evidence="1 5" id="KW-0489">Methyltransferase</keyword>
<dbReference type="InterPro" id="IPR010233">
    <property type="entry name" value="UbiG_MeTrfase"/>
</dbReference>
<dbReference type="CDD" id="cd02440">
    <property type="entry name" value="AdoMet_MTases"/>
    <property type="match status" value="1"/>
</dbReference>
<dbReference type="GO" id="GO:0010420">
    <property type="term" value="F:polyprenyldihydroxybenzoate methyltransferase activity"/>
    <property type="evidence" value="ECO:0007669"/>
    <property type="project" value="InterPro"/>
</dbReference>
<dbReference type="SUPFAM" id="SSF53335">
    <property type="entry name" value="S-adenosyl-L-methionine-dependent methyltransferases"/>
    <property type="match status" value="1"/>
</dbReference>
<dbReference type="EMBL" id="MAAF01000084">
    <property type="protein sequence ID" value="OUR77944.1"/>
    <property type="molecule type" value="Genomic_DNA"/>
</dbReference>
<feature type="binding site" evidence="5">
    <location>
        <position position="135"/>
    </location>
    <ligand>
        <name>S-adenosyl-L-methionine</name>
        <dbReference type="ChEBI" id="CHEBI:59789"/>
    </ligand>
</feature>
<evidence type="ECO:0000256" key="2">
    <source>
        <dbReference type="ARBA" id="ARBA00022679"/>
    </source>
</evidence>
<dbReference type="AlphaFoldDB" id="A0A1Y5E9R1"/>
<gene>
    <name evidence="5" type="primary">ubiG</name>
    <name evidence="6" type="ORF">A9Q75_14605</name>
</gene>
<keyword evidence="3 5" id="KW-0831">Ubiquinone biosynthesis</keyword>
<dbReference type="Gene3D" id="3.40.50.150">
    <property type="entry name" value="Vaccinia Virus protein VP39"/>
    <property type="match status" value="1"/>
</dbReference>
<dbReference type="NCBIfam" id="TIGR01983">
    <property type="entry name" value="UbiG"/>
    <property type="match status" value="1"/>
</dbReference>
<comment type="catalytic activity">
    <reaction evidence="5">
        <text>a 3-demethylubiquinol + S-adenosyl-L-methionine = a ubiquinol + S-adenosyl-L-homocysteine + H(+)</text>
        <dbReference type="Rhea" id="RHEA:44380"/>
        <dbReference type="Rhea" id="RHEA-COMP:9566"/>
        <dbReference type="Rhea" id="RHEA-COMP:10914"/>
        <dbReference type="ChEBI" id="CHEBI:15378"/>
        <dbReference type="ChEBI" id="CHEBI:17976"/>
        <dbReference type="ChEBI" id="CHEBI:57856"/>
        <dbReference type="ChEBI" id="CHEBI:59789"/>
        <dbReference type="ChEBI" id="CHEBI:84422"/>
        <dbReference type="EC" id="2.1.1.64"/>
    </reaction>
</comment>
<organism evidence="6 7">
    <name type="scientific">Colwellia psychrerythraea</name>
    <name type="common">Vibrio psychroerythus</name>
    <dbReference type="NCBI Taxonomy" id="28229"/>
    <lineage>
        <taxon>Bacteria</taxon>
        <taxon>Pseudomonadati</taxon>
        <taxon>Pseudomonadota</taxon>
        <taxon>Gammaproteobacteria</taxon>
        <taxon>Alteromonadales</taxon>
        <taxon>Colwelliaceae</taxon>
        <taxon>Colwellia</taxon>
    </lineage>
</organism>
<dbReference type="UniPathway" id="UPA00232"/>
<dbReference type="Proteomes" id="UP000243053">
    <property type="component" value="Unassembled WGS sequence"/>
</dbReference>
<dbReference type="HAMAP" id="MF_00472">
    <property type="entry name" value="UbiG"/>
    <property type="match status" value="1"/>
</dbReference>
<feature type="binding site" evidence="5">
    <location>
        <position position="40"/>
    </location>
    <ligand>
        <name>S-adenosyl-L-methionine</name>
        <dbReference type="ChEBI" id="CHEBI:59789"/>
    </ligand>
</feature>
<comment type="catalytic activity">
    <reaction evidence="5">
        <text>a 3-(all-trans-polyprenyl)benzene-1,2-diol + S-adenosyl-L-methionine = a 2-methoxy-6-(all-trans-polyprenyl)phenol + S-adenosyl-L-homocysteine + H(+)</text>
        <dbReference type="Rhea" id="RHEA:31411"/>
        <dbReference type="Rhea" id="RHEA-COMP:9550"/>
        <dbReference type="Rhea" id="RHEA-COMP:9551"/>
        <dbReference type="ChEBI" id="CHEBI:15378"/>
        <dbReference type="ChEBI" id="CHEBI:57856"/>
        <dbReference type="ChEBI" id="CHEBI:59789"/>
        <dbReference type="ChEBI" id="CHEBI:62729"/>
        <dbReference type="ChEBI" id="CHEBI:62731"/>
        <dbReference type="EC" id="2.1.1.222"/>
    </reaction>
</comment>
<protein>
    <recommendedName>
        <fullName evidence="5">Ubiquinone biosynthesis O-methyltransferase</fullName>
    </recommendedName>
    <alternativeName>
        <fullName evidence="5">2-polyprenyl-6-hydroxyphenol methylase</fullName>
        <ecNumber evidence="5">2.1.1.222</ecNumber>
    </alternativeName>
    <alternativeName>
        <fullName evidence="5">3-demethylubiquinone 3-O-methyltransferase</fullName>
        <ecNumber evidence="5">2.1.1.64</ecNumber>
    </alternativeName>
</protein>
<accession>A0A1Y5E9R1</accession>
<dbReference type="PANTHER" id="PTHR43464:SF19">
    <property type="entry name" value="UBIQUINONE BIOSYNTHESIS O-METHYLTRANSFERASE, MITOCHONDRIAL"/>
    <property type="match status" value="1"/>
</dbReference>
<name>A0A1Y5E9R1_COLPS</name>
<evidence type="ECO:0000256" key="1">
    <source>
        <dbReference type="ARBA" id="ARBA00022603"/>
    </source>
</evidence>
<comment type="pathway">
    <text evidence="5">Cofactor biosynthesis; ubiquinone biosynthesis.</text>
</comment>
<evidence type="ECO:0000256" key="5">
    <source>
        <dbReference type="HAMAP-Rule" id="MF_00472"/>
    </source>
</evidence>
<dbReference type="PANTHER" id="PTHR43464">
    <property type="entry name" value="METHYLTRANSFERASE"/>
    <property type="match status" value="1"/>
</dbReference>
<dbReference type="Pfam" id="PF13489">
    <property type="entry name" value="Methyltransf_23"/>
    <property type="match status" value="1"/>
</dbReference>
<keyword evidence="4 5" id="KW-0949">S-adenosyl-L-methionine</keyword>
<evidence type="ECO:0000256" key="4">
    <source>
        <dbReference type="ARBA" id="ARBA00022691"/>
    </source>
</evidence>
<dbReference type="EC" id="2.1.1.64" evidence="5"/>
<dbReference type="GO" id="GO:0032259">
    <property type="term" value="P:methylation"/>
    <property type="evidence" value="ECO:0007669"/>
    <property type="project" value="UniProtKB-KW"/>
</dbReference>
<feature type="binding site" evidence="5">
    <location>
        <position position="70"/>
    </location>
    <ligand>
        <name>S-adenosyl-L-methionine</name>
        <dbReference type="ChEBI" id="CHEBI:59789"/>
    </ligand>
</feature>
<dbReference type="FunFam" id="3.40.50.150:FF:000028">
    <property type="entry name" value="Ubiquinone biosynthesis O-methyltransferase"/>
    <property type="match status" value="1"/>
</dbReference>
<dbReference type="EC" id="2.1.1.222" evidence="5"/>